<dbReference type="InterPro" id="IPR025263">
    <property type="entry name" value="YhdP_central"/>
</dbReference>
<dbReference type="Proteomes" id="UP000235346">
    <property type="component" value="Unassembled WGS sequence"/>
</dbReference>
<dbReference type="Pfam" id="PF13116">
    <property type="entry name" value="YhdP"/>
    <property type="match status" value="1"/>
</dbReference>
<dbReference type="InterPro" id="IPR011836">
    <property type="entry name" value="YhdP"/>
</dbReference>
<evidence type="ECO:0000259" key="1">
    <source>
        <dbReference type="Pfam" id="PF13116"/>
    </source>
</evidence>
<name>A0A2N7TKP0_9GAMM</name>
<sequence length="1287" mass="138797">MPRIRLLSRWVLTLAALLLAMVALVLVLLRLALGLAEGATPRLEALLSSRFGAVVQIRELDTRLARVDPMLELSGLTVRSREGLGHTPLIEVEGGRLRLDTLASLREGVPVVADARLQGVTLHLYQDRQGRWQWPDPARLPPELKPDVAFDLDRLDFWVGLLLRQRAWVEDLRLVLHGQEKREVLHAPRLLMTGDARHAHLEGEVRIEDQERIRERVAMQVALDIFPGPSGLRDFSAALQADVALGSLLGLVEVLGRNDPMRLETASGDARLWGRWHRGKLADARLDLDAPLLAMSHHNGDGALRTIVLESVAARGQWLRGDDGWEAWFEGDAGSADWDAPVELAETEGPALPSYWHLRGNDDGWWLNTSEFELGSLAAWRDRLPLPEALSRAVASLAPRGRVTGLGVGRENGHWLARAGVHDMAVSPWEQAPGGGPFDVWVEARDLNGRVSFVGNDGAELYFPEVFAAPMTLSHASGEVLWTYDGPRSSVSGRNLSVGWNGAETRGGFGLSVGGGQRGGFGLTLGFRDVDAIDTPLLDWLPVGIMGEELTEWLGAGVAGRVPEGSLRLHLPLAGGAARVDPSFGLALTIEEGRLPFAPEWPALEALEGHLTLQDTTLEATVERAESHGVEARDGHVSLVDEHLEVSGELEASAEALRRYLLAMPVEGIEAVEAWQGEGSAAGRLALSLPLGEPEALALDIDTDVTFDRLEYRPLALAFSDLDGPLAWRQRGEEGGLEGRLEGRLLGGPVQAEIDTLGGGLDLAGTATAAGLVRWTGVAALDDLLEGQFPWQGRLAIGEQASTLSLSSSLEGLGIALPAPLGKTPDQREPLRLDMGLTDGRLEGRLGEQVNLRWRELAGSEIGQGQVWIGRSPVTPWPESEGWWVEAYRPRLDLAAWGEALSVLDVGQGGGGGADDGVAATLRAIGLETNCLEHEGRCLGSLYLDGRPQLGGGWRLALDGSLVEGQLDYRPGLEDSLDIALMRLTLDGLMPRAGAGGALLDEVATPPAPAPLPDWAGRLPDGRLRVADIEYQGRRFGPLTTRWRATPERLTIAPLGLTLGEVSARGELVWEAAGPADSLSRARLDLDGRDLGTALERLGQPVSIRNRETRVSSQLAWPGAPWQFALERSRGSIEVLLRDGRFVNIESPSARLVGLLNVDNLVRRLRLDFSDVTGQGTAFDSVTGAATLYGGILETRGPVEVDGPATFFTLEGTVDLARRELDQRLGVTVPVSRNLPLAAVIAGAPVIGGALFLADRLFGDAIDRVTRVHYRVRGPWTSPQISVESAE</sequence>
<dbReference type="PANTHER" id="PTHR38690">
    <property type="entry name" value="PROTEASE-RELATED"/>
    <property type="match status" value="1"/>
</dbReference>
<proteinExistence type="predicted"/>
<dbReference type="OrthoDB" id="9762238at2"/>
<dbReference type="RefSeq" id="WP_102628500.1">
    <property type="nucleotide sequence ID" value="NZ_PDOH01000039.1"/>
</dbReference>
<evidence type="ECO:0000313" key="3">
    <source>
        <dbReference type="Proteomes" id="UP000235346"/>
    </source>
</evidence>
<dbReference type="NCBIfam" id="TIGR02099">
    <property type="entry name" value="YhdP family protein"/>
    <property type="match status" value="1"/>
</dbReference>
<gene>
    <name evidence="2" type="ORF">C1H66_14005</name>
</gene>
<dbReference type="EMBL" id="PNRE01000061">
    <property type="protein sequence ID" value="PMR68766.1"/>
    <property type="molecule type" value="Genomic_DNA"/>
</dbReference>
<dbReference type="PANTHER" id="PTHR38690:SF1">
    <property type="entry name" value="PROTEASE"/>
    <property type="match status" value="1"/>
</dbReference>
<comment type="caution">
    <text evidence="2">The sequence shown here is derived from an EMBL/GenBank/DDBJ whole genome shotgun (WGS) entry which is preliminary data.</text>
</comment>
<protein>
    <submittedName>
        <fullName evidence="2">TIGR02099 family protein</fullName>
    </submittedName>
</protein>
<accession>A0A2N7TKP0</accession>
<keyword evidence="3" id="KW-1185">Reference proteome</keyword>
<organism evidence="2 3">
    <name type="scientific">Halomonas heilongjiangensis</name>
    <dbReference type="NCBI Taxonomy" id="1387883"/>
    <lineage>
        <taxon>Bacteria</taxon>
        <taxon>Pseudomonadati</taxon>
        <taxon>Pseudomonadota</taxon>
        <taxon>Gammaproteobacteria</taxon>
        <taxon>Oceanospirillales</taxon>
        <taxon>Halomonadaceae</taxon>
        <taxon>Halomonas</taxon>
    </lineage>
</organism>
<reference evidence="2 3" key="1">
    <citation type="submission" date="2018-01" db="EMBL/GenBank/DDBJ databases">
        <title>Halomonas endophytica sp. nov., isolated from storage liquid in the stems of Populus euphratica.</title>
        <authorList>
            <person name="Chen C."/>
        </authorList>
    </citation>
    <scope>NUCLEOTIDE SEQUENCE [LARGE SCALE GENOMIC DNA]</scope>
    <source>
        <strain evidence="2 3">DSM 26881</strain>
    </source>
</reference>
<feature type="domain" description="YhdP central" evidence="1">
    <location>
        <begin position="4"/>
        <end position="1281"/>
    </location>
</feature>
<evidence type="ECO:0000313" key="2">
    <source>
        <dbReference type="EMBL" id="PMR68766.1"/>
    </source>
</evidence>